<dbReference type="InterPro" id="IPR051681">
    <property type="entry name" value="Ser/Thr_Kinases-Pseudokinases"/>
</dbReference>
<evidence type="ECO:0000259" key="5">
    <source>
        <dbReference type="PROSITE" id="PS50011"/>
    </source>
</evidence>
<dbReference type="InterPro" id="IPR000719">
    <property type="entry name" value="Prot_kinase_dom"/>
</dbReference>
<keyword evidence="7" id="KW-1185">Reference proteome</keyword>
<evidence type="ECO:0000256" key="2">
    <source>
        <dbReference type="ARBA" id="ARBA00022741"/>
    </source>
</evidence>
<gene>
    <name evidence="6" type="ORF">BC938DRAFT_481837</name>
</gene>
<dbReference type="EMBL" id="RBNJ01006563">
    <property type="protein sequence ID" value="RUS28475.1"/>
    <property type="molecule type" value="Genomic_DNA"/>
</dbReference>
<dbReference type="SMART" id="SM00671">
    <property type="entry name" value="SEL1"/>
    <property type="match status" value="2"/>
</dbReference>
<dbReference type="GO" id="GO:0005524">
    <property type="term" value="F:ATP binding"/>
    <property type="evidence" value="ECO:0007669"/>
    <property type="project" value="UniProtKB-UniRule"/>
</dbReference>
<dbReference type="InterPro" id="IPR011009">
    <property type="entry name" value="Kinase-like_dom_sf"/>
</dbReference>
<evidence type="ECO:0000313" key="6">
    <source>
        <dbReference type="EMBL" id="RUS28475.1"/>
    </source>
</evidence>
<organism evidence="6 7">
    <name type="scientific">Jimgerdemannia flammicorona</name>
    <dbReference type="NCBI Taxonomy" id="994334"/>
    <lineage>
        <taxon>Eukaryota</taxon>
        <taxon>Fungi</taxon>
        <taxon>Fungi incertae sedis</taxon>
        <taxon>Mucoromycota</taxon>
        <taxon>Mucoromycotina</taxon>
        <taxon>Endogonomycetes</taxon>
        <taxon>Endogonales</taxon>
        <taxon>Endogonaceae</taxon>
        <taxon>Jimgerdemannia</taxon>
    </lineage>
</organism>
<dbReference type="Pfam" id="PF08238">
    <property type="entry name" value="Sel1"/>
    <property type="match status" value="1"/>
</dbReference>
<dbReference type="SUPFAM" id="SSF56112">
    <property type="entry name" value="Protein kinase-like (PK-like)"/>
    <property type="match status" value="1"/>
</dbReference>
<dbReference type="Proteomes" id="UP000274822">
    <property type="component" value="Unassembled WGS sequence"/>
</dbReference>
<dbReference type="SUPFAM" id="SSF81901">
    <property type="entry name" value="HCP-like"/>
    <property type="match status" value="1"/>
</dbReference>
<dbReference type="InterPro" id="IPR011990">
    <property type="entry name" value="TPR-like_helical_dom_sf"/>
</dbReference>
<dbReference type="GO" id="GO:0004674">
    <property type="term" value="F:protein serine/threonine kinase activity"/>
    <property type="evidence" value="ECO:0007669"/>
    <property type="project" value="UniProtKB-KW"/>
</dbReference>
<dbReference type="SMART" id="SM00220">
    <property type="entry name" value="S_TKc"/>
    <property type="match status" value="1"/>
</dbReference>
<dbReference type="PANTHER" id="PTHR44329">
    <property type="entry name" value="SERINE/THREONINE-PROTEIN KINASE TNNI3K-RELATED"/>
    <property type="match status" value="1"/>
</dbReference>
<dbReference type="InterPro" id="IPR017441">
    <property type="entry name" value="Protein_kinase_ATP_BS"/>
</dbReference>
<sequence>MTNMHTNTNTQNEVDPNDNPTSFYSVRCLSPGNVEQGKLIGRGGYGHIYKGILDKTTTVVIKKVPLEMGKNDTKMPEELKMVIMKETKILARLRKCNIVIPVIGYYFTKLDPGVWIVMEYAKNGDLMNFARKGYLKGLWLLKAKMCAEIAEALHEVHKLGIFHGDMKASNILIDLYLKTKFADFGISKTLSSIGRDSQPGHTLRWTAPERFLKEKKNMTREQLVFVDVYGYGMLVWEVVTDGKRPYDDHEEVSVYRKKLGAAISKPSEDWNPLEDVGNIPNDVPEVFGVLIQQCLAVEPSRRPPLVSIKSSLDSYLATAALSSTVAQSSNSAQTALSETERLTLISSSPSIRSTPSPEEDMDNEWLQIIVDEMADLEDLELEILDNEQKAAVEAGIQYFRWQKFDQTIQFFRQLNVDNPLYSRIVGLCYRATGDKKESFKHFKAAAKGEDIKGQYYVAWCYDHGYGVQPNKVEAFNWYSRSAEKGSVNAIGALRNIRWLDQFCEFVTHDSNGAKLSWLNNVFTPGLSDDFVKDIEAAAKMCNDAQHLLDWLNEKQILNKDGELADWFWVEDKGEG</sequence>
<feature type="domain" description="Protein kinase" evidence="5">
    <location>
        <begin position="34"/>
        <end position="316"/>
    </location>
</feature>
<evidence type="ECO:0000256" key="1">
    <source>
        <dbReference type="ARBA" id="ARBA00022527"/>
    </source>
</evidence>
<evidence type="ECO:0000256" key="4">
    <source>
        <dbReference type="PROSITE-ProRule" id="PRU10141"/>
    </source>
</evidence>
<dbReference type="PROSITE" id="PS00108">
    <property type="entry name" value="PROTEIN_KINASE_ST"/>
    <property type="match status" value="1"/>
</dbReference>
<dbReference type="PRINTS" id="PR00109">
    <property type="entry name" value="TYRKINASE"/>
</dbReference>
<accession>A0A433QF80</accession>
<dbReference type="Pfam" id="PF00069">
    <property type="entry name" value="Pkinase"/>
    <property type="match status" value="1"/>
</dbReference>
<dbReference type="PROSITE" id="PS50011">
    <property type="entry name" value="PROTEIN_KINASE_DOM"/>
    <property type="match status" value="1"/>
</dbReference>
<dbReference type="Gene3D" id="1.25.40.10">
    <property type="entry name" value="Tetratricopeptide repeat domain"/>
    <property type="match status" value="1"/>
</dbReference>
<comment type="caution">
    <text evidence="6">The sequence shown here is derived from an EMBL/GenBank/DDBJ whole genome shotgun (WGS) entry which is preliminary data.</text>
</comment>
<reference evidence="6 7" key="1">
    <citation type="journal article" date="2018" name="New Phytol.">
        <title>Phylogenomics of Endogonaceae and evolution of mycorrhizas within Mucoromycota.</title>
        <authorList>
            <person name="Chang Y."/>
            <person name="Desiro A."/>
            <person name="Na H."/>
            <person name="Sandor L."/>
            <person name="Lipzen A."/>
            <person name="Clum A."/>
            <person name="Barry K."/>
            <person name="Grigoriev I.V."/>
            <person name="Martin F.M."/>
            <person name="Stajich J.E."/>
            <person name="Smith M.E."/>
            <person name="Bonito G."/>
            <person name="Spatafora J.W."/>
        </authorList>
    </citation>
    <scope>NUCLEOTIDE SEQUENCE [LARGE SCALE GENOMIC DNA]</scope>
    <source>
        <strain evidence="6 7">AD002</strain>
    </source>
</reference>
<evidence type="ECO:0000256" key="3">
    <source>
        <dbReference type="ARBA" id="ARBA00022840"/>
    </source>
</evidence>
<dbReference type="InterPro" id="IPR006597">
    <property type="entry name" value="Sel1-like"/>
</dbReference>
<dbReference type="Gene3D" id="1.10.510.10">
    <property type="entry name" value="Transferase(Phosphotransferase) domain 1"/>
    <property type="match status" value="1"/>
</dbReference>
<dbReference type="AlphaFoldDB" id="A0A433QF80"/>
<dbReference type="PROSITE" id="PS00107">
    <property type="entry name" value="PROTEIN_KINASE_ATP"/>
    <property type="match status" value="1"/>
</dbReference>
<evidence type="ECO:0000313" key="7">
    <source>
        <dbReference type="Proteomes" id="UP000274822"/>
    </source>
</evidence>
<name>A0A433QF80_9FUNG</name>
<proteinExistence type="predicted"/>
<feature type="binding site" evidence="4">
    <location>
        <position position="63"/>
    </location>
    <ligand>
        <name>ATP</name>
        <dbReference type="ChEBI" id="CHEBI:30616"/>
    </ligand>
</feature>
<dbReference type="InterPro" id="IPR001245">
    <property type="entry name" value="Ser-Thr/Tyr_kinase_cat_dom"/>
</dbReference>
<keyword evidence="6" id="KW-0418">Kinase</keyword>
<keyword evidence="3 4" id="KW-0067">ATP-binding</keyword>
<keyword evidence="2 4" id="KW-0547">Nucleotide-binding</keyword>
<keyword evidence="6" id="KW-0808">Transferase</keyword>
<dbReference type="InterPro" id="IPR008271">
    <property type="entry name" value="Ser/Thr_kinase_AS"/>
</dbReference>
<keyword evidence="1" id="KW-0723">Serine/threonine-protein kinase</keyword>
<protein>
    <submittedName>
        <fullName evidence="6">Kinase-like domain-containing protein</fullName>
    </submittedName>
</protein>